<protein>
    <submittedName>
        <fullName evidence="1">Uncharacterized protein</fullName>
    </submittedName>
</protein>
<name>A0ABW8LS13_9ACTN</name>
<evidence type="ECO:0000313" key="1">
    <source>
        <dbReference type="EMBL" id="MFK4268703.1"/>
    </source>
</evidence>
<comment type="caution">
    <text evidence="1">The sequence shown here is derived from an EMBL/GenBank/DDBJ whole genome shotgun (WGS) entry which is preliminary data.</text>
</comment>
<reference evidence="1 2" key="1">
    <citation type="submission" date="2024-11" db="EMBL/GenBank/DDBJ databases">
        <title>The Natural Products Discovery Center: Release of the First 8490 Sequenced Strains for Exploring Actinobacteria Biosynthetic Diversity.</title>
        <authorList>
            <person name="Kalkreuter E."/>
            <person name="Kautsar S.A."/>
            <person name="Yang D."/>
            <person name="Bader C.D."/>
            <person name="Teijaro C.N."/>
            <person name="Fluegel L."/>
            <person name="Davis C.M."/>
            <person name="Simpson J.R."/>
            <person name="Lauterbach L."/>
            <person name="Steele A.D."/>
            <person name="Gui C."/>
            <person name="Meng S."/>
            <person name="Li G."/>
            <person name="Viehrig K."/>
            <person name="Ye F."/>
            <person name="Su P."/>
            <person name="Kiefer A.F."/>
            <person name="Nichols A."/>
            <person name="Cepeda A.J."/>
            <person name="Yan W."/>
            <person name="Fan B."/>
            <person name="Jiang Y."/>
            <person name="Adhikari A."/>
            <person name="Zheng C.-J."/>
            <person name="Schuster L."/>
            <person name="Cowan T.M."/>
            <person name="Smanski M.J."/>
            <person name="Chevrette M.G."/>
            <person name="De Carvalho L.P.S."/>
            <person name="Shen B."/>
        </authorList>
    </citation>
    <scope>NUCLEOTIDE SEQUENCE [LARGE SCALE GENOMIC DNA]</scope>
    <source>
        <strain evidence="1 2">NPDC020863</strain>
    </source>
</reference>
<evidence type="ECO:0000313" key="2">
    <source>
        <dbReference type="Proteomes" id="UP001620295"/>
    </source>
</evidence>
<dbReference type="Proteomes" id="UP001620295">
    <property type="component" value="Unassembled WGS sequence"/>
</dbReference>
<gene>
    <name evidence="1" type="ORF">ACI2L5_27690</name>
</gene>
<proteinExistence type="predicted"/>
<dbReference type="RefSeq" id="WP_358643167.1">
    <property type="nucleotide sequence ID" value="NZ_JBFAEV010000025.1"/>
</dbReference>
<sequence length="137" mass="14377">MLGVTGHDEMGVEAEEVLLPERGLLLVLGDLGLARFRGRRSRAHRLGHGCVGVPVVAVAHVPAGVRVGGELWTPRTATAGERADGGGVDAQGDLCQFAQEGPYGGVQYELGEQSQPSLPLRQVVDVGCRRQDIGLCA</sequence>
<accession>A0ABW8LS13</accession>
<dbReference type="EMBL" id="JBJDQH010000009">
    <property type="protein sequence ID" value="MFK4268703.1"/>
    <property type="molecule type" value="Genomic_DNA"/>
</dbReference>
<organism evidence="1 2">
    <name type="scientific">Streptomyces milbemycinicus</name>
    <dbReference type="NCBI Taxonomy" id="476552"/>
    <lineage>
        <taxon>Bacteria</taxon>
        <taxon>Bacillati</taxon>
        <taxon>Actinomycetota</taxon>
        <taxon>Actinomycetes</taxon>
        <taxon>Kitasatosporales</taxon>
        <taxon>Streptomycetaceae</taxon>
        <taxon>Streptomyces</taxon>
    </lineage>
</organism>
<keyword evidence="2" id="KW-1185">Reference proteome</keyword>